<evidence type="ECO:0000256" key="1">
    <source>
        <dbReference type="SAM" id="MobiDB-lite"/>
    </source>
</evidence>
<proteinExistence type="predicted"/>
<dbReference type="EMBL" id="KV425918">
    <property type="protein sequence ID" value="KZV98517.1"/>
    <property type="molecule type" value="Genomic_DNA"/>
</dbReference>
<feature type="region of interest" description="Disordered" evidence="1">
    <location>
        <begin position="1"/>
        <end position="43"/>
    </location>
</feature>
<dbReference type="EMBL" id="KV425960">
    <property type="protein sequence ID" value="KZV95278.1"/>
    <property type="molecule type" value="Genomic_DNA"/>
</dbReference>
<feature type="compositionally biased region" description="Polar residues" evidence="1">
    <location>
        <begin position="1"/>
        <end position="19"/>
    </location>
</feature>
<evidence type="ECO:0000313" key="4">
    <source>
        <dbReference type="Proteomes" id="UP000077266"/>
    </source>
</evidence>
<evidence type="ECO:0000313" key="2">
    <source>
        <dbReference type="EMBL" id="KZV95278.1"/>
    </source>
</evidence>
<dbReference type="Proteomes" id="UP000077266">
    <property type="component" value="Unassembled WGS sequence"/>
</dbReference>
<name>A0A165JSP4_EXIGL</name>
<feature type="compositionally biased region" description="Basic and acidic residues" evidence="1">
    <location>
        <begin position="22"/>
        <end position="43"/>
    </location>
</feature>
<accession>A0A165JSP4</accession>
<reference evidence="2 4" key="1">
    <citation type="journal article" date="2016" name="Mol. Biol. Evol.">
        <title>Comparative Genomics of Early-Diverging Mushroom-Forming Fungi Provides Insights into the Origins of Lignocellulose Decay Capabilities.</title>
        <authorList>
            <person name="Nagy L.G."/>
            <person name="Riley R."/>
            <person name="Tritt A."/>
            <person name="Adam C."/>
            <person name="Daum C."/>
            <person name="Floudas D."/>
            <person name="Sun H."/>
            <person name="Yadav J.S."/>
            <person name="Pangilinan J."/>
            <person name="Larsson K.H."/>
            <person name="Matsuura K."/>
            <person name="Barry K."/>
            <person name="Labutti K."/>
            <person name="Kuo R."/>
            <person name="Ohm R.A."/>
            <person name="Bhattacharya S.S."/>
            <person name="Shirouzu T."/>
            <person name="Yoshinaga Y."/>
            <person name="Martin F.M."/>
            <person name="Grigoriev I.V."/>
            <person name="Hibbett D.S."/>
        </authorList>
    </citation>
    <scope>NUCLEOTIDE SEQUENCE [LARGE SCALE GENOMIC DNA]</scope>
    <source>
        <strain evidence="2 4">HHB12029</strain>
    </source>
</reference>
<gene>
    <name evidence="3" type="ORF">EXIGLDRAFT_727888</name>
    <name evidence="2" type="ORF">EXIGLDRAFT_735575</name>
</gene>
<keyword evidence="4" id="KW-1185">Reference proteome</keyword>
<protein>
    <submittedName>
        <fullName evidence="2">Uncharacterized protein</fullName>
    </submittedName>
</protein>
<sequence length="73" mass="8290">MQTPDTTPAQTTESRTDQNVGHAEDGTENRFGELGKRDTFEENRDLGHLGPIYREVRDKVKETTEKVKAKLES</sequence>
<evidence type="ECO:0000313" key="3">
    <source>
        <dbReference type="EMBL" id="KZV98517.1"/>
    </source>
</evidence>
<organism evidence="2 4">
    <name type="scientific">Exidia glandulosa HHB12029</name>
    <dbReference type="NCBI Taxonomy" id="1314781"/>
    <lineage>
        <taxon>Eukaryota</taxon>
        <taxon>Fungi</taxon>
        <taxon>Dikarya</taxon>
        <taxon>Basidiomycota</taxon>
        <taxon>Agaricomycotina</taxon>
        <taxon>Agaricomycetes</taxon>
        <taxon>Auriculariales</taxon>
        <taxon>Exidiaceae</taxon>
        <taxon>Exidia</taxon>
    </lineage>
</organism>
<dbReference type="AlphaFoldDB" id="A0A165JSP4"/>